<organism evidence="2 3">
    <name type="scientific">Puccinia coronata f. sp. avenae</name>
    <dbReference type="NCBI Taxonomy" id="200324"/>
    <lineage>
        <taxon>Eukaryota</taxon>
        <taxon>Fungi</taxon>
        <taxon>Dikarya</taxon>
        <taxon>Basidiomycota</taxon>
        <taxon>Pucciniomycotina</taxon>
        <taxon>Pucciniomycetes</taxon>
        <taxon>Pucciniales</taxon>
        <taxon>Pucciniaceae</taxon>
        <taxon>Puccinia</taxon>
    </lineage>
</organism>
<dbReference type="STRING" id="200324.A0A2N5SAW1"/>
<feature type="region of interest" description="Disordered" evidence="1">
    <location>
        <begin position="200"/>
        <end position="226"/>
    </location>
</feature>
<dbReference type="Gene3D" id="1.25.40.180">
    <property type="match status" value="1"/>
</dbReference>
<proteinExistence type="predicted"/>
<evidence type="ECO:0000256" key="1">
    <source>
        <dbReference type="SAM" id="MobiDB-lite"/>
    </source>
</evidence>
<evidence type="ECO:0000313" key="3">
    <source>
        <dbReference type="Proteomes" id="UP000235388"/>
    </source>
</evidence>
<dbReference type="EMBL" id="PGCJ01001061">
    <property type="protein sequence ID" value="PLW10393.1"/>
    <property type="molecule type" value="Genomic_DNA"/>
</dbReference>
<dbReference type="Proteomes" id="UP000235388">
    <property type="component" value="Unassembled WGS sequence"/>
</dbReference>
<keyword evidence="3" id="KW-1185">Reference proteome</keyword>
<reference evidence="2 3" key="1">
    <citation type="submission" date="2017-11" db="EMBL/GenBank/DDBJ databases">
        <title>De novo assembly and phasing of dikaryotic genomes from two isolates of Puccinia coronata f. sp. avenae, the causal agent of oat crown rust.</title>
        <authorList>
            <person name="Miller M.E."/>
            <person name="Zhang Y."/>
            <person name="Omidvar V."/>
            <person name="Sperschneider J."/>
            <person name="Schwessinger B."/>
            <person name="Raley C."/>
            <person name="Palmer J.M."/>
            <person name="Garnica D."/>
            <person name="Upadhyaya N."/>
            <person name="Rathjen J."/>
            <person name="Taylor J.M."/>
            <person name="Park R.F."/>
            <person name="Dodds P.N."/>
            <person name="Hirsch C.D."/>
            <person name="Kianian S.F."/>
            <person name="Figueroa M."/>
        </authorList>
    </citation>
    <scope>NUCLEOTIDE SEQUENCE [LARGE SCALE GENOMIC DNA]</scope>
    <source>
        <strain evidence="2">12NC29</strain>
    </source>
</reference>
<dbReference type="AlphaFoldDB" id="A0A2N5SAW1"/>
<accession>A0A2N5SAW1</accession>
<evidence type="ECO:0000313" key="2">
    <source>
        <dbReference type="EMBL" id="PLW10393.1"/>
    </source>
</evidence>
<gene>
    <name evidence="2" type="ORF">PCANC_19700</name>
</gene>
<comment type="caution">
    <text evidence="2">The sequence shown here is derived from an EMBL/GenBank/DDBJ whole genome shotgun (WGS) entry which is preliminary data.</text>
</comment>
<dbReference type="OrthoDB" id="514777at2759"/>
<sequence length="310" mass="33096">MSQGVVNILAQSSSQFIVGALTLVESLPAATQSACTPAIMFKLKKLYNFDSYDESDLCSNGGDAEKNGEDDIGNSRPPVLNIIRNSLLAEQRKSLQKGLKQASKDAKQVLKGNIQTPSKPVAAGSRRSAQLGQCCPWPWDGKLPVNQEPAVAIAHNPFAALGGDTNKIGGGAGLLPKPSAAELAPTGLLQLNLAPRTLPLPGQLAEGKGAEKKEGTGDDADGSLPKAVMRDEDARRRVKNLVIGFFHVRSLDESFESFLAIPESVHHELVHGRLEKVLKKKAVNVNLTASLFQRLAKEFDITPRLASLPA</sequence>
<name>A0A2N5SAW1_9BASI</name>
<protein>
    <submittedName>
        <fullName evidence="2">Uncharacterized protein</fullName>
    </submittedName>
</protein>